<feature type="region of interest" description="Disordered" evidence="1">
    <location>
        <begin position="1"/>
        <end position="29"/>
    </location>
</feature>
<organism evidence="2 3">
    <name type="scientific">Lipomyces starkeyi NRRL Y-11557</name>
    <dbReference type="NCBI Taxonomy" id="675824"/>
    <lineage>
        <taxon>Eukaryota</taxon>
        <taxon>Fungi</taxon>
        <taxon>Dikarya</taxon>
        <taxon>Ascomycota</taxon>
        <taxon>Saccharomycotina</taxon>
        <taxon>Lipomycetes</taxon>
        <taxon>Lipomycetales</taxon>
        <taxon>Lipomycetaceae</taxon>
        <taxon>Lipomyces</taxon>
    </lineage>
</organism>
<evidence type="ECO:0000256" key="1">
    <source>
        <dbReference type="SAM" id="MobiDB-lite"/>
    </source>
</evidence>
<protein>
    <submittedName>
        <fullName evidence="2">Uncharacterized protein</fullName>
    </submittedName>
</protein>
<proteinExistence type="predicted"/>
<accession>A0A1E3Q779</accession>
<gene>
    <name evidence="2" type="ORF">LIPSTDRAFT_70433</name>
</gene>
<reference evidence="2 3" key="1">
    <citation type="journal article" date="2016" name="Proc. Natl. Acad. Sci. U.S.A.">
        <title>Comparative genomics of biotechnologically important yeasts.</title>
        <authorList>
            <person name="Riley R."/>
            <person name="Haridas S."/>
            <person name="Wolfe K.H."/>
            <person name="Lopes M.R."/>
            <person name="Hittinger C.T."/>
            <person name="Goeker M."/>
            <person name="Salamov A.A."/>
            <person name="Wisecaver J.H."/>
            <person name="Long T.M."/>
            <person name="Calvey C.H."/>
            <person name="Aerts A.L."/>
            <person name="Barry K.W."/>
            <person name="Choi C."/>
            <person name="Clum A."/>
            <person name="Coughlan A.Y."/>
            <person name="Deshpande S."/>
            <person name="Douglass A.P."/>
            <person name="Hanson S.J."/>
            <person name="Klenk H.-P."/>
            <person name="LaButti K.M."/>
            <person name="Lapidus A."/>
            <person name="Lindquist E.A."/>
            <person name="Lipzen A.M."/>
            <person name="Meier-Kolthoff J.P."/>
            <person name="Ohm R.A."/>
            <person name="Otillar R.P."/>
            <person name="Pangilinan J.L."/>
            <person name="Peng Y."/>
            <person name="Rokas A."/>
            <person name="Rosa C.A."/>
            <person name="Scheuner C."/>
            <person name="Sibirny A.A."/>
            <person name="Slot J.C."/>
            <person name="Stielow J.B."/>
            <person name="Sun H."/>
            <person name="Kurtzman C.P."/>
            <person name="Blackwell M."/>
            <person name="Grigoriev I.V."/>
            <person name="Jeffries T.W."/>
        </authorList>
    </citation>
    <scope>NUCLEOTIDE SEQUENCE [LARGE SCALE GENOMIC DNA]</scope>
    <source>
        <strain evidence="2 3">NRRL Y-11557</strain>
    </source>
</reference>
<dbReference type="EMBL" id="KV454293">
    <property type="protein sequence ID" value="ODQ73448.1"/>
    <property type="molecule type" value="Genomic_DNA"/>
</dbReference>
<keyword evidence="3" id="KW-1185">Reference proteome</keyword>
<dbReference type="AlphaFoldDB" id="A0A1E3Q779"/>
<name>A0A1E3Q779_LIPST</name>
<evidence type="ECO:0000313" key="2">
    <source>
        <dbReference type="EMBL" id="ODQ73448.1"/>
    </source>
</evidence>
<evidence type="ECO:0000313" key="3">
    <source>
        <dbReference type="Proteomes" id="UP000094385"/>
    </source>
</evidence>
<dbReference type="Proteomes" id="UP000094385">
    <property type="component" value="Unassembled WGS sequence"/>
</dbReference>
<feature type="region of interest" description="Disordered" evidence="1">
    <location>
        <begin position="53"/>
        <end position="91"/>
    </location>
</feature>
<sequence>MEPNFGHNSSIPSSGVMISTMPGPVETSSSRLVSLHSSVSTVGAPGTNAVAIKTAADAPTGSQSPKSDENALADDIQENEKATNPRKRRRVPVSCAICRQRKLKVSNWSYGLVCVEDNTGALVQSNAAMFSMHCT</sequence>
<feature type="compositionally biased region" description="Polar residues" evidence="1">
    <location>
        <begin position="1"/>
        <end position="17"/>
    </location>
</feature>